<comment type="caution">
    <text evidence="3">The sequence shown here is derived from an EMBL/GenBank/DDBJ whole genome shotgun (WGS) entry which is preliminary data.</text>
</comment>
<dbReference type="InterPro" id="IPR004516">
    <property type="entry name" value="HisRS/HisZ"/>
</dbReference>
<dbReference type="PANTHER" id="PTHR43707">
    <property type="entry name" value="HISTIDYL-TRNA SYNTHETASE"/>
    <property type="match status" value="1"/>
</dbReference>
<dbReference type="Gene3D" id="3.30.930.10">
    <property type="entry name" value="Bira Bifunctional Protein, Domain 2"/>
    <property type="match status" value="1"/>
</dbReference>
<dbReference type="PANTHER" id="PTHR43707:SF1">
    <property type="entry name" value="HISTIDINE--TRNA LIGASE, MITOCHONDRIAL-RELATED"/>
    <property type="match status" value="1"/>
</dbReference>
<proteinExistence type="predicted"/>
<keyword evidence="3" id="KW-0808">Transferase</keyword>
<evidence type="ECO:0000256" key="1">
    <source>
        <dbReference type="ARBA" id="ARBA00023102"/>
    </source>
</evidence>
<dbReference type="SUPFAM" id="SSF55681">
    <property type="entry name" value="Class II aaRS and biotin synthetases"/>
    <property type="match status" value="1"/>
</dbReference>
<evidence type="ECO:0000259" key="2">
    <source>
        <dbReference type="Pfam" id="PF13393"/>
    </source>
</evidence>
<evidence type="ECO:0000313" key="4">
    <source>
        <dbReference type="Proteomes" id="UP001139104"/>
    </source>
</evidence>
<keyword evidence="1" id="KW-0368">Histidine biosynthesis</keyword>
<dbReference type="PIRSF" id="PIRSF001549">
    <property type="entry name" value="His-tRNA_synth"/>
    <property type="match status" value="1"/>
</dbReference>
<reference evidence="3" key="1">
    <citation type="journal article" date="2022" name="ISME J.">
        <title>Identification of active gaseous-alkane degraders at natural gas seeps.</title>
        <authorList>
            <person name="Farhan Ul Haque M."/>
            <person name="Hernandez M."/>
            <person name="Crombie A.T."/>
            <person name="Murrell J.C."/>
        </authorList>
    </citation>
    <scope>NUCLEOTIDE SEQUENCE</scope>
    <source>
        <strain evidence="3">PC2</strain>
    </source>
</reference>
<dbReference type="InterPro" id="IPR041715">
    <property type="entry name" value="HisRS-like_core"/>
</dbReference>
<dbReference type="EMBL" id="JAIVFP010000001">
    <property type="protein sequence ID" value="MCI4681509.1"/>
    <property type="molecule type" value="Genomic_DNA"/>
</dbReference>
<gene>
    <name evidence="3" type="ORF">K2U94_01770</name>
</gene>
<dbReference type="Proteomes" id="UP001139104">
    <property type="component" value="Unassembled WGS sequence"/>
</dbReference>
<dbReference type="Pfam" id="PF13393">
    <property type="entry name" value="tRNA-synt_His"/>
    <property type="match status" value="2"/>
</dbReference>
<feature type="domain" description="Class II Histidinyl-tRNA synthetase (HisRS)-like catalytic core" evidence="2">
    <location>
        <begin position="232"/>
        <end position="367"/>
    </location>
</feature>
<feature type="domain" description="Class II Histidinyl-tRNA synthetase (HisRS)-like catalytic core" evidence="2">
    <location>
        <begin position="7"/>
        <end position="157"/>
    </location>
</feature>
<evidence type="ECO:0000313" key="3">
    <source>
        <dbReference type="EMBL" id="MCI4681509.1"/>
    </source>
</evidence>
<keyword evidence="4" id="KW-1185">Reference proteome</keyword>
<sequence length="371" mass="39282">MSGGREQSGEAFLQKLEAAGYEACDPPVLQPASVFLALSGEDMRGRLLLTSDGGGGEYCLRPEFTIPLSLAYLASSRVGDAAAFCCHGPVFRQRSVGSPEFPQAGLENFGRADREAADAEVLALALETAGASGGWRTRIGDAGLLAALLEKLSLPPVWMRRIRGGLGKGRTISDVLSPAHERGDHTGVLAALDGADKAGARALVEDLLKIAEISALGGRTPAEIAERFLEQASLRSSAALDDDRRALLQKFFAIENQPDQASAQLRALFAESRIDLDAEMESFDQRLNFMAARGVDLDAMVYSSSFARNLDYYTGFVFEASPEGAAQGGSWIGDPAIGGGRYDRLLSTLGAKADIPAVGAAIFLQRLNGAQ</sequence>
<organism evidence="3 4">
    <name type="scientific">Candidatus Rhodoblastus alkanivorans</name>
    <dbReference type="NCBI Taxonomy" id="2954117"/>
    <lineage>
        <taxon>Bacteria</taxon>
        <taxon>Pseudomonadati</taxon>
        <taxon>Pseudomonadota</taxon>
        <taxon>Alphaproteobacteria</taxon>
        <taxon>Hyphomicrobiales</taxon>
        <taxon>Rhodoblastaceae</taxon>
        <taxon>Rhodoblastus</taxon>
    </lineage>
</organism>
<dbReference type="InterPro" id="IPR045864">
    <property type="entry name" value="aa-tRNA-synth_II/BPL/LPL"/>
</dbReference>
<dbReference type="RefSeq" id="WP_243065569.1">
    <property type="nucleotide sequence ID" value="NZ_JAIVFK010000033.1"/>
</dbReference>
<accession>A0ABS9Z1H3</accession>
<keyword evidence="3" id="KW-0328">Glycosyltransferase</keyword>
<name>A0ABS9Z1H3_9HYPH</name>
<dbReference type="NCBIfam" id="NF008953">
    <property type="entry name" value="PRK12295.1-6"/>
    <property type="match status" value="1"/>
</dbReference>
<keyword evidence="1" id="KW-0028">Amino-acid biosynthesis</keyword>
<dbReference type="GO" id="GO:0016757">
    <property type="term" value="F:glycosyltransferase activity"/>
    <property type="evidence" value="ECO:0007669"/>
    <property type="project" value="UniProtKB-KW"/>
</dbReference>
<protein>
    <submittedName>
        <fullName evidence="3">ATP phosphoribosyltransferase regulatory subunit</fullName>
    </submittedName>
</protein>